<keyword evidence="4" id="KW-1003">Cell membrane</keyword>
<proteinExistence type="inferred from homology"/>
<keyword evidence="9" id="KW-0472">Membrane</keyword>
<comment type="subcellular location">
    <subcellularLocation>
        <location evidence="1">Cell membrane</location>
        <topology evidence="1">Peripheral membrane protein</topology>
    </subcellularLocation>
</comment>
<comment type="function">
    <text evidence="10">Probably part of an ABC transporter complex. Responsible for energy coupling to the transport system.</text>
</comment>
<sequence>MVKPIIHFKNFSFQYDSQAEKTLKDINLDIFPGEKVLLAGASGSGKSTLGRCLNGLIPEAFPGKMTGTCLINGHQAKDSSIFELSFDVGTVLQDPDSQFVGLTVVEDLAFSLENDCQPQAKMQAATREWAQKLQLTEFLQHSPQEISGGQKQRVAMGGVLIDESKILLFDEPLANLDPAAGQATMQLLNHLAAQQDLTVIIIEHRIEEVLSAGIDRLVLLKDGQVAANDRPEKLLVTGSLAELGLREPLYLSALRRAGVNLAECSSLLDVQQINAAALPQALQQWDTELELSSAAKPKIPLLEVEQLDFGYQPDRPIIKNLSFTLYQGEMVSLVGKNGTGKSTLSNLIAGFLTPTAGNIKFTGKNLLKLSVKQRAEKIGYILQDPNQMISQTKIFDEVASGLRLRNVAEATIKEKVIEILRICGLYEMRNWPIAALSFGQKKRVTIASILVLAPQMLILDEPTAGQDLYHYTEIMNFLEKLQRQQHLTIVLITHDMHLMLEYTQRTLVLSNGSLLADAIPAAVLTNDQIIQQASLARTSLFDLAERFKLPSATDFVSKFIQAERQERIDD</sequence>
<evidence type="ECO:0000256" key="3">
    <source>
        <dbReference type="ARBA" id="ARBA00022448"/>
    </source>
</evidence>
<evidence type="ECO:0000313" key="13">
    <source>
        <dbReference type="Proteomes" id="UP000051451"/>
    </source>
</evidence>
<evidence type="ECO:0000313" key="12">
    <source>
        <dbReference type="EMBL" id="KRM05225.1"/>
    </source>
</evidence>
<evidence type="ECO:0000256" key="5">
    <source>
        <dbReference type="ARBA" id="ARBA00022737"/>
    </source>
</evidence>
<dbReference type="Pfam" id="PF00005">
    <property type="entry name" value="ABC_tran"/>
    <property type="match status" value="2"/>
</dbReference>
<dbReference type="SMART" id="SM00382">
    <property type="entry name" value="AAA"/>
    <property type="match status" value="2"/>
</dbReference>
<reference evidence="12 13" key="1">
    <citation type="journal article" date="2015" name="Genome Announc.">
        <title>Expanding the biotechnology potential of lactobacilli through comparative genomics of 213 strains and associated genera.</title>
        <authorList>
            <person name="Sun Z."/>
            <person name="Harris H.M."/>
            <person name="McCann A."/>
            <person name="Guo C."/>
            <person name="Argimon S."/>
            <person name="Zhang W."/>
            <person name="Yang X."/>
            <person name="Jeffery I.B."/>
            <person name="Cooney J.C."/>
            <person name="Kagawa T.F."/>
            <person name="Liu W."/>
            <person name="Song Y."/>
            <person name="Salvetti E."/>
            <person name="Wrobel A."/>
            <person name="Rasinkangas P."/>
            <person name="Parkhill J."/>
            <person name="Rea M.C."/>
            <person name="O'Sullivan O."/>
            <person name="Ritari J."/>
            <person name="Douillard F.P."/>
            <person name="Paul Ross R."/>
            <person name="Yang R."/>
            <person name="Briner A.E."/>
            <person name="Felis G.E."/>
            <person name="de Vos W.M."/>
            <person name="Barrangou R."/>
            <person name="Klaenhammer T.R."/>
            <person name="Caufield P.W."/>
            <person name="Cui Y."/>
            <person name="Zhang H."/>
            <person name="O'Toole P.W."/>
        </authorList>
    </citation>
    <scope>NUCLEOTIDE SEQUENCE [LARGE SCALE GENOMIC DNA]</scope>
    <source>
        <strain evidence="12 13">DSM 18630</strain>
    </source>
</reference>
<dbReference type="STRING" id="1423750.FC89_GL001695"/>
<dbReference type="PANTHER" id="PTHR43553">
    <property type="entry name" value="HEAVY METAL TRANSPORTER"/>
    <property type="match status" value="1"/>
</dbReference>
<evidence type="ECO:0000259" key="11">
    <source>
        <dbReference type="PROSITE" id="PS50893"/>
    </source>
</evidence>
<dbReference type="FunFam" id="3.40.50.300:FF:001422">
    <property type="entry name" value="Cobalt ABC transporter ATP-binding protein"/>
    <property type="match status" value="1"/>
</dbReference>
<dbReference type="PROSITE" id="PS00211">
    <property type="entry name" value="ABC_TRANSPORTER_1"/>
    <property type="match status" value="2"/>
</dbReference>
<dbReference type="GeneID" id="98319556"/>
<dbReference type="GO" id="GO:0016887">
    <property type="term" value="F:ATP hydrolysis activity"/>
    <property type="evidence" value="ECO:0007669"/>
    <property type="project" value="InterPro"/>
</dbReference>
<comment type="similarity">
    <text evidence="2">Belongs to the ABC transporter superfamily.</text>
</comment>
<dbReference type="PROSITE" id="PS50893">
    <property type="entry name" value="ABC_TRANSPORTER_2"/>
    <property type="match status" value="2"/>
</dbReference>
<evidence type="ECO:0000256" key="6">
    <source>
        <dbReference type="ARBA" id="ARBA00022741"/>
    </source>
</evidence>
<keyword evidence="6" id="KW-0547">Nucleotide-binding</keyword>
<dbReference type="InterPro" id="IPR027417">
    <property type="entry name" value="P-loop_NTPase"/>
</dbReference>
<dbReference type="InterPro" id="IPR003439">
    <property type="entry name" value="ABC_transporter-like_ATP-bd"/>
</dbReference>
<dbReference type="InterPro" id="IPR017871">
    <property type="entry name" value="ABC_transporter-like_CS"/>
</dbReference>
<dbReference type="EMBL" id="AZGB01000022">
    <property type="protein sequence ID" value="KRM05225.1"/>
    <property type="molecule type" value="Genomic_DNA"/>
</dbReference>
<dbReference type="CDD" id="cd03225">
    <property type="entry name" value="ABC_cobalt_CbiO_domain1"/>
    <property type="match status" value="2"/>
</dbReference>
<keyword evidence="8" id="KW-1278">Translocase</keyword>
<organism evidence="12 13">
    <name type="scientific">Liquorilactobacillus ghanensis DSM 18630</name>
    <dbReference type="NCBI Taxonomy" id="1423750"/>
    <lineage>
        <taxon>Bacteria</taxon>
        <taxon>Bacillati</taxon>
        <taxon>Bacillota</taxon>
        <taxon>Bacilli</taxon>
        <taxon>Lactobacillales</taxon>
        <taxon>Lactobacillaceae</taxon>
        <taxon>Liquorilactobacillus</taxon>
    </lineage>
</organism>
<evidence type="ECO:0000256" key="2">
    <source>
        <dbReference type="ARBA" id="ARBA00005417"/>
    </source>
</evidence>
<dbReference type="Gene3D" id="3.40.50.300">
    <property type="entry name" value="P-loop containing nucleotide triphosphate hydrolases"/>
    <property type="match status" value="2"/>
</dbReference>
<evidence type="ECO:0000256" key="7">
    <source>
        <dbReference type="ARBA" id="ARBA00022840"/>
    </source>
</evidence>
<dbReference type="GO" id="GO:0043190">
    <property type="term" value="C:ATP-binding cassette (ABC) transporter complex"/>
    <property type="evidence" value="ECO:0007669"/>
    <property type="project" value="TreeGrafter"/>
</dbReference>
<evidence type="ECO:0000256" key="9">
    <source>
        <dbReference type="ARBA" id="ARBA00023136"/>
    </source>
</evidence>
<dbReference type="InterPro" id="IPR003593">
    <property type="entry name" value="AAA+_ATPase"/>
</dbReference>
<name>A0A0R1VR08_9LACO</name>
<evidence type="ECO:0000256" key="10">
    <source>
        <dbReference type="ARBA" id="ARBA00025157"/>
    </source>
</evidence>
<dbReference type="FunFam" id="3.40.50.300:FF:000224">
    <property type="entry name" value="Energy-coupling factor transporter ATP-binding protein EcfA"/>
    <property type="match status" value="1"/>
</dbReference>
<evidence type="ECO:0000256" key="1">
    <source>
        <dbReference type="ARBA" id="ARBA00004202"/>
    </source>
</evidence>
<keyword evidence="5" id="KW-0677">Repeat</keyword>
<dbReference type="GO" id="GO:0042626">
    <property type="term" value="F:ATPase-coupled transmembrane transporter activity"/>
    <property type="evidence" value="ECO:0007669"/>
    <property type="project" value="TreeGrafter"/>
</dbReference>
<keyword evidence="13" id="KW-1185">Reference proteome</keyword>
<keyword evidence="3" id="KW-0813">Transport</keyword>
<accession>A0A0R1VR08</accession>
<evidence type="ECO:0000256" key="8">
    <source>
        <dbReference type="ARBA" id="ARBA00022967"/>
    </source>
</evidence>
<dbReference type="OrthoDB" id="501320at2"/>
<comment type="caution">
    <text evidence="12">The sequence shown here is derived from an EMBL/GenBank/DDBJ whole genome shotgun (WGS) entry which is preliminary data.</text>
</comment>
<protein>
    <submittedName>
        <fullName evidence="12">ABC transporter ATP-binding protein</fullName>
    </submittedName>
</protein>
<dbReference type="SUPFAM" id="SSF52540">
    <property type="entry name" value="P-loop containing nucleoside triphosphate hydrolases"/>
    <property type="match status" value="2"/>
</dbReference>
<dbReference type="Proteomes" id="UP000051451">
    <property type="component" value="Unassembled WGS sequence"/>
</dbReference>
<dbReference type="GO" id="GO:0005524">
    <property type="term" value="F:ATP binding"/>
    <property type="evidence" value="ECO:0007669"/>
    <property type="project" value="UniProtKB-KW"/>
</dbReference>
<dbReference type="NCBIfam" id="NF010167">
    <property type="entry name" value="PRK13648.1"/>
    <property type="match status" value="2"/>
</dbReference>
<dbReference type="PATRIC" id="fig|1423750.3.peg.1740"/>
<dbReference type="InterPro" id="IPR015856">
    <property type="entry name" value="ABC_transpr_CbiO/EcfA_su"/>
</dbReference>
<dbReference type="AlphaFoldDB" id="A0A0R1VR08"/>
<feature type="domain" description="ABC transporter" evidence="11">
    <location>
        <begin position="302"/>
        <end position="536"/>
    </location>
</feature>
<dbReference type="Pfam" id="PF12558">
    <property type="entry name" value="DUF3744"/>
    <property type="match status" value="1"/>
</dbReference>
<dbReference type="InterPro" id="IPR022216">
    <property type="entry name" value="ABC_Co_transporter"/>
</dbReference>
<evidence type="ECO:0000256" key="4">
    <source>
        <dbReference type="ARBA" id="ARBA00022475"/>
    </source>
</evidence>
<dbReference type="InterPro" id="IPR050095">
    <property type="entry name" value="ECF_ABC_transporter_ATP-bd"/>
</dbReference>
<feature type="domain" description="ABC transporter" evidence="11">
    <location>
        <begin position="6"/>
        <end position="247"/>
    </location>
</feature>
<dbReference type="RefSeq" id="WP_057872282.1">
    <property type="nucleotide sequence ID" value="NZ_AZGB01000022.1"/>
</dbReference>
<dbReference type="PANTHER" id="PTHR43553:SF26">
    <property type="entry name" value="ABC TRANSPORTER ATP-BINDING PROTEIN BC_2655-RELATED"/>
    <property type="match status" value="1"/>
</dbReference>
<keyword evidence="7 12" id="KW-0067">ATP-binding</keyword>
<gene>
    <name evidence="12" type="ORF">FC89_GL001695</name>
</gene>